<name>A0A8S5UXX4_9CAUD</name>
<evidence type="ECO:0000313" key="1">
    <source>
        <dbReference type="EMBL" id="DAF99344.1"/>
    </source>
</evidence>
<accession>A0A8S5UXX4</accession>
<dbReference type="EMBL" id="BK016164">
    <property type="protein sequence ID" value="DAF99344.1"/>
    <property type="molecule type" value="Genomic_DNA"/>
</dbReference>
<organism evidence="1">
    <name type="scientific">Myoviridae sp. ct7113</name>
    <dbReference type="NCBI Taxonomy" id="2825037"/>
    <lineage>
        <taxon>Viruses</taxon>
        <taxon>Duplodnaviria</taxon>
        <taxon>Heunggongvirae</taxon>
        <taxon>Uroviricota</taxon>
        <taxon>Caudoviricetes</taxon>
    </lineage>
</organism>
<proteinExistence type="predicted"/>
<reference evidence="1" key="1">
    <citation type="journal article" date="2021" name="Proc. Natl. Acad. Sci. U.S.A.">
        <title>A Catalog of Tens of Thousands of Viruses from Human Metagenomes Reveals Hidden Associations with Chronic Diseases.</title>
        <authorList>
            <person name="Tisza M.J."/>
            <person name="Buck C.B."/>
        </authorList>
    </citation>
    <scope>NUCLEOTIDE SEQUENCE</scope>
    <source>
        <strain evidence="1">Ct7113</strain>
    </source>
</reference>
<protein>
    <submittedName>
        <fullName evidence="1">Uncharacterized protein</fullName>
    </submittedName>
</protein>
<sequence length="71" mass="7998">MSRWPAVFSSIIYDAPPLQSITPPKGTRRTPGRPQAVLQCNSGEQGYRAIRFCMEELCGSSSIENRIHIYQ</sequence>